<accession>A0A8D5AIF1</accession>
<name>A0A8D5AIF1_9GAMM</name>
<dbReference type="KEGG" id="moz:MoryE10_30690"/>
<feature type="transmembrane region" description="Helical" evidence="2">
    <location>
        <begin position="20"/>
        <end position="39"/>
    </location>
</feature>
<feature type="region of interest" description="Disordered" evidence="1">
    <location>
        <begin position="165"/>
        <end position="193"/>
    </location>
</feature>
<evidence type="ECO:0000256" key="2">
    <source>
        <dbReference type="SAM" id="Phobius"/>
    </source>
</evidence>
<keyword evidence="2" id="KW-1133">Transmembrane helix</keyword>
<dbReference type="EMBL" id="AP019782">
    <property type="protein sequence ID" value="BBL72463.1"/>
    <property type="molecule type" value="Genomic_DNA"/>
</dbReference>
<keyword evidence="4" id="KW-1185">Reference proteome</keyword>
<dbReference type="Proteomes" id="UP000824988">
    <property type="component" value="Chromosome"/>
</dbReference>
<evidence type="ECO:0000256" key="1">
    <source>
        <dbReference type="SAM" id="MobiDB-lite"/>
    </source>
</evidence>
<protein>
    <recommendedName>
        <fullName evidence="5">MxaK protein</fullName>
    </recommendedName>
</protein>
<dbReference type="AlphaFoldDB" id="A0A8D5AIF1"/>
<gene>
    <name evidence="3" type="ORF">MoryE10_30690</name>
</gene>
<keyword evidence="2" id="KW-0812">Transmembrane</keyword>
<dbReference type="RefSeq" id="WP_221047571.1">
    <property type="nucleotide sequence ID" value="NZ_AP019782.1"/>
</dbReference>
<evidence type="ECO:0000313" key="3">
    <source>
        <dbReference type="EMBL" id="BBL72463.1"/>
    </source>
</evidence>
<sequence length="193" mass="21343">MERLRRFRADLLQAARSPALPWSVLAVLLAAGGYQGYALHRDAGYNRLLAQPEQIQLDDDSAPLLAFAKAHEAERAGNHSEAQRLYSDILREGDDAFRAAVRYNLGSVYLREAAAVWNAVGVAEYVRVSTLVALAKENLRESLRLDPDNPDARFNLEYAHRITPPPKERDKAEWHGTKSSVFATLPAIPGGAP</sequence>
<proteinExistence type="predicted"/>
<keyword evidence="2" id="KW-0472">Membrane</keyword>
<evidence type="ECO:0008006" key="5">
    <source>
        <dbReference type="Google" id="ProtNLM"/>
    </source>
</evidence>
<organism evidence="3 4">
    <name type="scientific">Methylogaea oryzae</name>
    <dbReference type="NCBI Taxonomy" id="1295382"/>
    <lineage>
        <taxon>Bacteria</taxon>
        <taxon>Pseudomonadati</taxon>
        <taxon>Pseudomonadota</taxon>
        <taxon>Gammaproteobacteria</taxon>
        <taxon>Methylococcales</taxon>
        <taxon>Methylococcaceae</taxon>
        <taxon>Methylogaea</taxon>
    </lineage>
</organism>
<evidence type="ECO:0000313" key="4">
    <source>
        <dbReference type="Proteomes" id="UP000824988"/>
    </source>
</evidence>
<reference evidence="3" key="1">
    <citation type="submission" date="2019-06" db="EMBL/GenBank/DDBJ databases">
        <title>Complete genome sequence of Methylogaea oryzae strain JCM16910.</title>
        <authorList>
            <person name="Asakawa S."/>
        </authorList>
    </citation>
    <scope>NUCLEOTIDE SEQUENCE</scope>
    <source>
        <strain evidence="3">E10</strain>
    </source>
</reference>
<feature type="compositionally biased region" description="Basic and acidic residues" evidence="1">
    <location>
        <begin position="166"/>
        <end position="176"/>
    </location>
</feature>